<evidence type="ECO:0000313" key="1">
    <source>
        <dbReference type="EMBL" id="GAG27778.1"/>
    </source>
</evidence>
<comment type="caution">
    <text evidence="1">The sequence shown here is derived from an EMBL/GenBank/DDBJ whole genome shotgun (WGS) entry which is preliminary data.</text>
</comment>
<dbReference type="Pfam" id="PF07394">
    <property type="entry name" value="DUF1501"/>
    <property type="match status" value="1"/>
</dbReference>
<dbReference type="EMBL" id="BARS01032407">
    <property type="protein sequence ID" value="GAG27778.1"/>
    <property type="molecule type" value="Genomic_DNA"/>
</dbReference>
<dbReference type="InterPro" id="IPR006311">
    <property type="entry name" value="TAT_signal"/>
</dbReference>
<gene>
    <name evidence="1" type="ORF">S01H1_50301</name>
</gene>
<dbReference type="PROSITE" id="PS51318">
    <property type="entry name" value="TAT"/>
    <property type="match status" value="1"/>
</dbReference>
<dbReference type="AlphaFoldDB" id="X0WTD2"/>
<reference evidence="1" key="1">
    <citation type="journal article" date="2014" name="Front. Microbiol.">
        <title>High frequency of phylogenetically diverse reductive dehalogenase-homologous genes in deep subseafloor sedimentary metagenomes.</title>
        <authorList>
            <person name="Kawai M."/>
            <person name="Futagami T."/>
            <person name="Toyoda A."/>
            <person name="Takaki Y."/>
            <person name="Nishi S."/>
            <person name="Hori S."/>
            <person name="Arai W."/>
            <person name="Tsubouchi T."/>
            <person name="Morono Y."/>
            <person name="Uchiyama I."/>
            <person name="Ito T."/>
            <person name="Fujiyama A."/>
            <person name="Inagaki F."/>
            <person name="Takami H."/>
        </authorList>
    </citation>
    <scope>NUCLEOTIDE SEQUENCE</scope>
    <source>
        <strain evidence="1">Expedition CK06-06</strain>
    </source>
</reference>
<name>X0WTD2_9ZZZZ</name>
<dbReference type="InterPro" id="IPR010869">
    <property type="entry name" value="DUF1501"/>
</dbReference>
<proteinExistence type="predicted"/>
<accession>X0WTD2</accession>
<feature type="non-terminal residue" evidence="1">
    <location>
        <position position="112"/>
    </location>
</feature>
<sequence>MLRLLSSPRRLCTGLTRRDLLQAGGLGMFGLGLGDLLKLEARAATEADQELSSSFGKAKRCIVLFLYGSPSQMETVDMKPQAPVEIRGTMQPISSSLPGLDVCEHLPEMAKM</sequence>
<protein>
    <recommendedName>
        <fullName evidence="2">DUF1501 domain-containing protein</fullName>
    </recommendedName>
</protein>
<organism evidence="1">
    <name type="scientific">marine sediment metagenome</name>
    <dbReference type="NCBI Taxonomy" id="412755"/>
    <lineage>
        <taxon>unclassified sequences</taxon>
        <taxon>metagenomes</taxon>
        <taxon>ecological metagenomes</taxon>
    </lineage>
</organism>
<evidence type="ECO:0008006" key="2">
    <source>
        <dbReference type="Google" id="ProtNLM"/>
    </source>
</evidence>